<dbReference type="RefSeq" id="WP_310301553.1">
    <property type="nucleotide sequence ID" value="NZ_BAAAPS010000008.1"/>
</dbReference>
<name>A0ABU2BUH9_9ACTN</name>
<dbReference type="InterPro" id="IPR037079">
    <property type="entry name" value="AF2212/PG0164-like_sf"/>
</dbReference>
<dbReference type="Proteomes" id="UP001183648">
    <property type="component" value="Unassembled WGS sequence"/>
</dbReference>
<organism evidence="1 2">
    <name type="scientific">Nocardioides marmoribigeumensis</name>
    <dbReference type="NCBI Taxonomy" id="433649"/>
    <lineage>
        <taxon>Bacteria</taxon>
        <taxon>Bacillati</taxon>
        <taxon>Actinomycetota</taxon>
        <taxon>Actinomycetes</taxon>
        <taxon>Propionibacteriales</taxon>
        <taxon>Nocardioidaceae</taxon>
        <taxon>Nocardioides</taxon>
    </lineage>
</organism>
<accession>A0ABU2BUH9</accession>
<dbReference type="Pfam" id="PF08922">
    <property type="entry name" value="DUF1905"/>
    <property type="match status" value="1"/>
</dbReference>
<reference evidence="1 2" key="1">
    <citation type="submission" date="2023-07" db="EMBL/GenBank/DDBJ databases">
        <title>Sequencing the genomes of 1000 actinobacteria strains.</title>
        <authorList>
            <person name="Klenk H.-P."/>
        </authorList>
    </citation>
    <scope>NUCLEOTIDE SEQUENCE [LARGE SCALE GENOMIC DNA]</scope>
    <source>
        <strain evidence="1 2">DSM 19426</strain>
    </source>
</reference>
<sequence>MVRRKYGEPVGLRLSVTGPVFEWRGPAPYHFVAVPPEQCEEIGDVAAEVTYGWGMVPVRVALGGSEWETALWPREGGYVVPLRDWVREAEGVGPGQVVEVTLDVVARA</sequence>
<dbReference type="Gene3D" id="2.40.30.100">
    <property type="entry name" value="AF2212/PG0164-like"/>
    <property type="match status" value="1"/>
</dbReference>
<evidence type="ECO:0000313" key="2">
    <source>
        <dbReference type="Proteomes" id="UP001183648"/>
    </source>
</evidence>
<evidence type="ECO:0000313" key="1">
    <source>
        <dbReference type="EMBL" id="MDR7362283.1"/>
    </source>
</evidence>
<gene>
    <name evidence="1" type="ORF">J2S63_001836</name>
</gene>
<evidence type="ECO:0008006" key="3">
    <source>
        <dbReference type="Google" id="ProtNLM"/>
    </source>
</evidence>
<dbReference type="SUPFAM" id="SSF141694">
    <property type="entry name" value="AF2212/PG0164-like"/>
    <property type="match status" value="1"/>
</dbReference>
<keyword evidence="2" id="KW-1185">Reference proteome</keyword>
<comment type="caution">
    <text evidence="1">The sequence shown here is derived from an EMBL/GenBank/DDBJ whole genome shotgun (WGS) entry which is preliminary data.</text>
</comment>
<dbReference type="InterPro" id="IPR015018">
    <property type="entry name" value="DUF1905"/>
</dbReference>
<proteinExistence type="predicted"/>
<dbReference type="EMBL" id="JAVDYG010000001">
    <property type="protein sequence ID" value="MDR7362283.1"/>
    <property type="molecule type" value="Genomic_DNA"/>
</dbReference>
<protein>
    <recommendedName>
        <fullName evidence="3">DUF1905 domain-containing protein</fullName>
    </recommendedName>
</protein>